<feature type="compositionally biased region" description="Polar residues" evidence="1">
    <location>
        <begin position="254"/>
        <end position="264"/>
    </location>
</feature>
<accession>A0A401H6G1</accession>
<proteinExistence type="predicted"/>
<dbReference type="STRING" id="139825.A0A401H6G1"/>
<keyword evidence="3" id="KW-1185">Reference proteome</keyword>
<dbReference type="AlphaFoldDB" id="A0A401H6G1"/>
<feature type="compositionally biased region" description="Basic residues" evidence="1">
    <location>
        <begin position="12"/>
        <end position="21"/>
    </location>
</feature>
<feature type="compositionally biased region" description="Polar residues" evidence="1">
    <location>
        <begin position="292"/>
        <end position="304"/>
    </location>
</feature>
<evidence type="ECO:0000256" key="1">
    <source>
        <dbReference type="SAM" id="MobiDB-lite"/>
    </source>
</evidence>
<feature type="compositionally biased region" description="Basic and acidic residues" evidence="1">
    <location>
        <begin position="461"/>
        <end position="475"/>
    </location>
</feature>
<feature type="compositionally biased region" description="Polar residues" evidence="1">
    <location>
        <begin position="585"/>
        <end position="596"/>
    </location>
</feature>
<sequence>MAQTEVEGLKVSTKKSGKRKAKESSDEEEVPTVKPPKKKCVTKEYKTKEFIESEDETPAPPSNLPAKTAGDSNNGVAKTNAPAKPVKQTMRITASPHVAPKAKVKGKAKATAKGKATAKAKVTVSQKDMWKKTSTRVSDFMWAHATDSLVPCIGCQEKEWPCKLNTANFGRCLECAARGCEFQEMCAALVVEGKPLPTSPPPYDVKVDFDEPDGAEPMVMGASKRKPPKKTKTRNAVASSSKVKGGEEVEATKQKVTVTPNEANTEGEASVEKSSKSKRATKSATTTGAVALSNSGEVANSGKVSKSGAPAKSGAVAKPGEGKKSGPKPKPVRSQNSGAQDGGEVTRTSVREADEVPPAKSVAKEGGQTTRLAMGGRSGPMVPVITRKVKASAQKAAAKMPLAEGDGMEEAARLAIEAVRAMAFQTGPAAPPQASSSKRMLTPVADEPEDAPEYQAEVAEDERASLEWPHDDRRRSLLMPHEMSAGAAEVAQEVTPSLEISKASKGAKSSTLAKAGHLDEGRRPAKRGAPLDRKAAKKEAEAKMDAKANHLRAVPPTSKAPHLRDVQRVSTGSPTPVNEGDTPSGEETLQSSNDDCTNCAELRQEFLVHKDGMEVQFQERMADLNTIKAEITAVLQ</sequence>
<dbReference type="EMBL" id="BFAD01000017">
    <property type="protein sequence ID" value="GBE89971.1"/>
    <property type="molecule type" value="Genomic_DNA"/>
</dbReference>
<organism evidence="2 3">
    <name type="scientific">Sparassis crispa</name>
    <dbReference type="NCBI Taxonomy" id="139825"/>
    <lineage>
        <taxon>Eukaryota</taxon>
        <taxon>Fungi</taxon>
        <taxon>Dikarya</taxon>
        <taxon>Basidiomycota</taxon>
        <taxon>Agaricomycotina</taxon>
        <taxon>Agaricomycetes</taxon>
        <taxon>Polyporales</taxon>
        <taxon>Sparassidaceae</taxon>
        <taxon>Sparassis</taxon>
    </lineage>
</organism>
<feature type="region of interest" description="Disordered" evidence="1">
    <location>
        <begin position="197"/>
        <end position="381"/>
    </location>
</feature>
<reference evidence="2 3" key="1">
    <citation type="journal article" date="2018" name="Sci. Rep.">
        <title>Genome sequence of the cauliflower mushroom Sparassis crispa (Hanabiratake) and its association with beneficial usage.</title>
        <authorList>
            <person name="Kiyama R."/>
            <person name="Furutani Y."/>
            <person name="Kawaguchi K."/>
            <person name="Nakanishi T."/>
        </authorList>
    </citation>
    <scope>NUCLEOTIDE SEQUENCE [LARGE SCALE GENOMIC DNA]</scope>
</reference>
<protein>
    <submittedName>
        <fullName evidence="2">Uncharacterized protein</fullName>
    </submittedName>
</protein>
<feature type="compositionally biased region" description="Basic and acidic residues" evidence="1">
    <location>
        <begin position="516"/>
        <end position="548"/>
    </location>
</feature>
<dbReference type="GeneID" id="38786888"/>
<evidence type="ECO:0000313" key="3">
    <source>
        <dbReference type="Proteomes" id="UP000287166"/>
    </source>
</evidence>
<feature type="region of interest" description="Disordered" evidence="1">
    <location>
        <begin position="427"/>
        <end position="596"/>
    </location>
</feature>
<feature type="region of interest" description="Disordered" evidence="1">
    <location>
        <begin position="1"/>
        <end position="88"/>
    </location>
</feature>
<dbReference type="InParanoid" id="A0A401H6G1"/>
<feature type="compositionally biased region" description="Basic and acidic residues" evidence="1">
    <location>
        <begin position="244"/>
        <end position="253"/>
    </location>
</feature>
<comment type="caution">
    <text evidence="2">The sequence shown here is derived from an EMBL/GenBank/DDBJ whole genome shotgun (WGS) entry which is preliminary data.</text>
</comment>
<dbReference type="Proteomes" id="UP000287166">
    <property type="component" value="Unassembled WGS sequence"/>
</dbReference>
<name>A0A401H6G1_9APHY</name>
<evidence type="ECO:0000313" key="2">
    <source>
        <dbReference type="EMBL" id="GBE89971.1"/>
    </source>
</evidence>
<dbReference type="RefSeq" id="XP_027620884.1">
    <property type="nucleotide sequence ID" value="XM_027765083.1"/>
</dbReference>
<feature type="compositionally biased region" description="Basic and acidic residues" evidence="1">
    <location>
        <begin position="41"/>
        <end position="51"/>
    </location>
</feature>
<gene>
    <name evidence="2" type="ORF">SCP_1702970</name>
</gene>
<feature type="compositionally biased region" description="Basic residues" evidence="1">
    <location>
        <begin position="223"/>
        <end position="233"/>
    </location>
</feature>